<feature type="transmembrane region" description="Helical" evidence="7">
    <location>
        <begin position="73"/>
        <end position="99"/>
    </location>
</feature>
<evidence type="ECO:0000256" key="1">
    <source>
        <dbReference type="ARBA" id="ARBA00004141"/>
    </source>
</evidence>
<evidence type="ECO:0000256" key="5">
    <source>
        <dbReference type="ARBA" id="ARBA00022989"/>
    </source>
</evidence>
<organism evidence="8 9">
    <name type="scientific">[Candida] anglica</name>
    <dbReference type="NCBI Taxonomy" id="148631"/>
    <lineage>
        <taxon>Eukaryota</taxon>
        <taxon>Fungi</taxon>
        <taxon>Dikarya</taxon>
        <taxon>Ascomycota</taxon>
        <taxon>Saccharomycotina</taxon>
        <taxon>Pichiomycetes</taxon>
        <taxon>Debaryomycetaceae</taxon>
        <taxon>Kurtzmaniella</taxon>
    </lineage>
</organism>
<keyword evidence="4 7" id="KW-0812">Transmembrane</keyword>
<keyword evidence="6 7" id="KW-0472">Membrane</keyword>
<protein>
    <recommendedName>
        <fullName evidence="3 7">Altered inheritance of mitochondria protein 11</fullName>
    </recommendedName>
</protein>
<sequence length="150" mass="16935">MDLAEKFNFKIASASEEYKLRRRKQMILFMGTSALTLFATRLAYKSSVARQYLPTLFQGNHQPPASYSFVADAAVAVGTGTLLCGSVTSMTAFGAFWILDVSNFKEFGWKMKSMMGGYDRERELAKMPIDQESREIQEALNDILEGKYEE</sequence>
<dbReference type="InterPro" id="IPR038814">
    <property type="entry name" value="AIM11"/>
</dbReference>
<evidence type="ECO:0000313" key="8">
    <source>
        <dbReference type="EMBL" id="CAK7912676.1"/>
    </source>
</evidence>
<evidence type="ECO:0000256" key="7">
    <source>
        <dbReference type="RuleBase" id="RU367098"/>
    </source>
</evidence>
<keyword evidence="5 7" id="KW-1133">Transmembrane helix</keyword>
<evidence type="ECO:0000256" key="6">
    <source>
        <dbReference type="ARBA" id="ARBA00023136"/>
    </source>
</evidence>
<evidence type="ECO:0000256" key="4">
    <source>
        <dbReference type="ARBA" id="ARBA00022692"/>
    </source>
</evidence>
<reference evidence="8 9" key="1">
    <citation type="submission" date="2024-01" db="EMBL/GenBank/DDBJ databases">
        <authorList>
            <consortium name="Genoscope - CEA"/>
            <person name="William W."/>
        </authorList>
    </citation>
    <scope>NUCLEOTIDE SEQUENCE [LARGE SCALE GENOMIC DNA]</scope>
    <source>
        <strain evidence="8 9">29B2s-10</strain>
    </source>
</reference>
<dbReference type="EMBL" id="OZ004258">
    <property type="protein sequence ID" value="CAK7912676.1"/>
    <property type="molecule type" value="Genomic_DNA"/>
</dbReference>
<comment type="similarity">
    <text evidence="2 7">Belongs to the AIM11 family.</text>
</comment>
<evidence type="ECO:0000313" key="9">
    <source>
        <dbReference type="Proteomes" id="UP001497600"/>
    </source>
</evidence>
<dbReference type="Proteomes" id="UP001497600">
    <property type="component" value="Chromosome F"/>
</dbReference>
<gene>
    <name evidence="7" type="primary">AIM11</name>
    <name evidence="8" type="ORF">CAAN4_F08130</name>
</gene>
<keyword evidence="9" id="KW-1185">Reference proteome</keyword>
<accession>A0ABP0EJP2</accession>
<proteinExistence type="inferred from homology"/>
<feature type="transmembrane region" description="Helical" evidence="7">
    <location>
        <begin position="26"/>
        <end position="44"/>
    </location>
</feature>
<evidence type="ECO:0000256" key="3">
    <source>
        <dbReference type="ARBA" id="ARBA00021144"/>
    </source>
</evidence>
<evidence type="ECO:0000256" key="2">
    <source>
        <dbReference type="ARBA" id="ARBA00008938"/>
    </source>
</evidence>
<dbReference type="PANTHER" id="PTHR39136:SF1">
    <property type="entry name" value="ALTERED INHERITANCE OF MITOCHONDRIA PROTEIN 11"/>
    <property type="match status" value="1"/>
</dbReference>
<dbReference type="PANTHER" id="PTHR39136">
    <property type="entry name" value="ALTERED INHERITANCE OF MITOCHONDRIA PROTEIN 11"/>
    <property type="match status" value="1"/>
</dbReference>
<comment type="subcellular location">
    <subcellularLocation>
        <location evidence="1 7">Membrane</location>
        <topology evidence="1 7">Multi-pass membrane protein</topology>
    </subcellularLocation>
</comment>
<name>A0ABP0EJP2_9ASCO</name>